<evidence type="ECO:0000256" key="10">
    <source>
        <dbReference type="ARBA" id="ARBA00022982"/>
    </source>
</evidence>
<keyword evidence="6 19" id="KW-0679">Respiratory chain</keyword>
<dbReference type="InterPro" id="IPR036150">
    <property type="entry name" value="Cyt_b/b6_C_sf"/>
</dbReference>
<keyword evidence="12 18" id="KW-0408">Iron</keyword>
<protein>
    <recommendedName>
        <fullName evidence="3 19">Cytochrome b</fullName>
    </recommendedName>
</protein>
<evidence type="ECO:0000256" key="13">
    <source>
        <dbReference type="ARBA" id="ARBA00023075"/>
    </source>
</evidence>
<dbReference type="EMBL" id="JX907932">
    <property type="protein sequence ID" value="AFV95451.1"/>
    <property type="molecule type" value="Genomic_DNA"/>
</dbReference>
<dbReference type="InterPro" id="IPR027387">
    <property type="entry name" value="Cytb/b6-like_sf"/>
</dbReference>
<keyword evidence="11 19" id="KW-1133">Transmembrane helix</keyword>
<dbReference type="PROSITE" id="PS51002">
    <property type="entry name" value="CYTB_NTER"/>
    <property type="match status" value="1"/>
</dbReference>
<keyword evidence="9" id="KW-0999">Mitochondrion inner membrane</keyword>
<dbReference type="EMBL" id="JX907931">
    <property type="protein sequence ID" value="AFV95450.1"/>
    <property type="molecule type" value="Genomic_DNA"/>
</dbReference>
<feature type="transmembrane region" description="Helical" evidence="19">
    <location>
        <begin position="351"/>
        <end position="373"/>
    </location>
</feature>
<dbReference type="Pfam" id="PF00033">
    <property type="entry name" value="Cytochrome_B"/>
    <property type="match status" value="1"/>
</dbReference>
<keyword evidence="7 19" id="KW-0812">Transmembrane</keyword>
<dbReference type="PROSITE" id="PS51003">
    <property type="entry name" value="CYTB_CTER"/>
    <property type="match status" value="1"/>
</dbReference>
<feature type="transmembrane region" description="Helical" evidence="19">
    <location>
        <begin position="179"/>
        <end position="201"/>
    </location>
</feature>
<feature type="transmembrane region" description="Helical" evidence="19">
    <location>
        <begin position="320"/>
        <end position="339"/>
    </location>
</feature>
<dbReference type="InterPro" id="IPR016174">
    <property type="entry name" value="Di-haem_cyt_TM"/>
</dbReference>
<dbReference type="Pfam" id="PF00032">
    <property type="entry name" value="Cytochrom_B_C"/>
    <property type="match status" value="1"/>
</dbReference>
<evidence type="ECO:0000256" key="11">
    <source>
        <dbReference type="ARBA" id="ARBA00022989"/>
    </source>
</evidence>
<dbReference type="GO" id="GO:0016491">
    <property type="term" value="F:oxidoreductase activity"/>
    <property type="evidence" value="ECO:0007669"/>
    <property type="project" value="UniProtKB-UniRule"/>
</dbReference>
<feature type="binding site" description="axial binding residue" evidence="18">
    <location>
        <position position="183"/>
    </location>
    <ligand>
        <name>heme b</name>
        <dbReference type="ChEBI" id="CHEBI:60344"/>
        <label>b562</label>
    </ligand>
    <ligandPart>
        <name>Fe</name>
        <dbReference type="ChEBI" id="CHEBI:18248"/>
    </ligandPart>
</feature>
<evidence type="ECO:0000259" key="20">
    <source>
        <dbReference type="PROSITE" id="PS51002"/>
    </source>
</evidence>
<feature type="transmembrane region" description="Helical" evidence="19">
    <location>
        <begin position="289"/>
        <end position="308"/>
    </location>
</feature>
<dbReference type="AlphaFoldDB" id="K7S058"/>
<evidence type="ECO:0000256" key="2">
    <source>
        <dbReference type="ARBA" id="ARBA00004448"/>
    </source>
</evidence>
<sequence length="380" mass="42840">MAPITRKTHPLLKVINNSFIDLPTPSNISYWWNFGSLLGICLITQIITGLFLAMHYTADTQSAFSSVAHICRDVNHGWLMRNIHANGASFFFICIYLHIGRGMYYGSYMFKETWNIGVILLLLVMATAFVGYVLPWGQMSFWGASVITNLLSAIPYVGGSLVEWVWGGFSVDKATLTRFFAFHFLLPFLIAGMSIIHLLFLHETGSNNPTGVPSNQDKISFHPYFSYKDLLGFLLALLTLVLIALVVPNLLVDPENFIPANPLMAPPHIKPEWYFLFAYAILRSIPNKLGGVVALLMSILVLMLIPMLHTSKQRSLMFRSTSQILFWLLVANTLILTWIGGMPVEPPFTEIGQVASILYFLLFIIMIPLTGLWENKLMKW</sequence>
<keyword evidence="5 18" id="KW-0349">Heme</keyword>
<evidence type="ECO:0000256" key="14">
    <source>
        <dbReference type="ARBA" id="ARBA00023128"/>
    </source>
</evidence>
<comment type="subcellular location">
    <subcellularLocation>
        <location evidence="2">Mitochondrion inner membrane</location>
        <topology evidence="2">Multi-pass membrane protein</topology>
    </subcellularLocation>
</comment>
<keyword evidence="14 19" id="KW-0496">Mitochondrion</keyword>
<feature type="domain" description="Cytochrome b/b6 N-terminal region profile" evidence="20">
    <location>
        <begin position="1"/>
        <end position="210"/>
    </location>
</feature>
<evidence type="ECO:0000256" key="7">
    <source>
        <dbReference type="ARBA" id="ARBA00022692"/>
    </source>
</evidence>
<dbReference type="CDD" id="cd00290">
    <property type="entry name" value="cytochrome_b_C"/>
    <property type="match status" value="1"/>
</dbReference>
<evidence type="ECO:0000256" key="9">
    <source>
        <dbReference type="ARBA" id="ARBA00022792"/>
    </source>
</evidence>
<dbReference type="PANTHER" id="PTHR19271:SF16">
    <property type="entry name" value="CYTOCHROME B"/>
    <property type="match status" value="1"/>
</dbReference>
<keyword evidence="8 18" id="KW-0479">Metal-binding</keyword>
<dbReference type="InterPro" id="IPR005798">
    <property type="entry name" value="Cyt_b/b6_C"/>
</dbReference>
<keyword evidence="4 19" id="KW-0813">Transport</keyword>
<dbReference type="SUPFAM" id="SSF81648">
    <property type="entry name" value="a domain/subunit of cytochrome bc1 complex (Ubiquinol-cytochrome c reductase)"/>
    <property type="match status" value="1"/>
</dbReference>
<dbReference type="GO" id="GO:0008121">
    <property type="term" value="F:quinol-cytochrome-c reductase activity"/>
    <property type="evidence" value="ECO:0007669"/>
    <property type="project" value="InterPro"/>
</dbReference>
<gene>
    <name evidence="22" type="primary">cytb</name>
</gene>
<evidence type="ECO:0000256" key="6">
    <source>
        <dbReference type="ARBA" id="ARBA00022660"/>
    </source>
</evidence>
<evidence type="ECO:0000256" key="3">
    <source>
        <dbReference type="ARBA" id="ARBA00013531"/>
    </source>
</evidence>
<dbReference type="GO" id="GO:0005743">
    <property type="term" value="C:mitochondrial inner membrane"/>
    <property type="evidence" value="ECO:0007669"/>
    <property type="project" value="UniProtKB-SubCell"/>
</dbReference>
<keyword evidence="10 19" id="KW-0249">Electron transport</keyword>
<feature type="transmembrane region" description="Helical" evidence="19">
    <location>
        <begin position="230"/>
        <end position="251"/>
    </location>
</feature>
<evidence type="ECO:0000256" key="8">
    <source>
        <dbReference type="ARBA" id="ARBA00022723"/>
    </source>
</evidence>
<dbReference type="InterPro" id="IPR030689">
    <property type="entry name" value="Cytochrome_b"/>
</dbReference>
<feature type="transmembrane region" description="Helical" evidence="19">
    <location>
        <begin position="114"/>
        <end position="134"/>
    </location>
</feature>
<evidence type="ECO:0000256" key="19">
    <source>
        <dbReference type="RuleBase" id="RU362117"/>
    </source>
</evidence>
<dbReference type="InterPro" id="IPR005797">
    <property type="entry name" value="Cyt_b/b6_N"/>
</dbReference>
<comment type="function">
    <text evidence="1 19">Component of the ubiquinol-cytochrome c reductase complex (complex III or cytochrome b-c1 complex) that is part of the mitochondrial respiratory chain. The b-c1 complex mediates electron transfer from ubiquinol to cytochrome c. Contributes to the generation of a proton gradient across the mitochondrial membrane that is then used for ATP synthesis.</text>
</comment>
<evidence type="ECO:0000259" key="21">
    <source>
        <dbReference type="PROSITE" id="PS51003"/>
    </source>
</evidence>
<evidence type="ECO:0000256" key="17">
    <source>
        <dbReference type="PIRSR" id="PIRSR038885-1"/>
    </source>
</evidence>
<dbReference type="InterPro" id="IPR048259">
    <property type="entry name" value="Cytochrome_b_N_euk/bac"/>
</dbReference>
<feature type="binding site" description="axial binding residue" evidence="18">
    <location>
        <position position="197"/>
    </location>
    <ligand>
        <name>heme b</name>
        <dbReference type="ChEBI" id="CHEBI:60344"/>
        <label>b566</label>
    </ligand>
    <ligandPart>
        <name>Fe</name>
        <dbReference type="ChEBI" id="CHEBI:18248"/>
    </ligandPart>
</feature>
<organism evidence="22">
    <name type="scientific">Pachytriton inexpectatus</name>
    <dbReference type="NCBI Taxonomy" id="1042254"/>
    <lineage>
        <taxon>Eukaryota</taxon>
        <taxon>Metazoa</taxon>
        <taxon>Chordata</taxon>
        <taxon>Craniata</taxon>
        <taxon>Vertebrata</taxon>
        <taxon>Euteleostomi</taxon>
        <taxon>Amphibia</taxon>
        <taxon>Batrachia</taxon>
        <taxon>Caudata</taxon>
        <taxon>Salamandroidea</taxon>
        <taxon>Salamandridae</taxon>
        <taxon>Pleurodelinae</taxon>
        <taxon>Pachytriton</taxon>
    </lineage>
</organism>
<comment type="similarity">
    <text evidence="16 19">Belongs to the cytochrome b family.</text>
</comment>
<feature type="transmembrane region" description="Helical" evidence="19">
    <location>
        <begin position="141"/>
        <end position="159"/>
    </location>
</feature>
<dbReference type="GO" id="GO:0006122">
    <property type="term" value="P:mitochondrial electron transport, ubiquinol to cytochrome c"/>
    <property type="evidence" value="ECO:0007669"/>
    <property type="project" value="TreeGrafter"/>
</dbReference>
<dbReference type="FunFam" id="1.20.810.10:FF:000002">
    <property type="entry name" value="Cytochrome b"/>
    <property type="match status" value="1"/>
</dbReference>
<evidence type="ECO:0000256" key="18">
    <source>
        <dbReference type="PIRSR" id="PIRSR038885-2"/>
    </source>
</evidence>
<dbReference type="Gene3D" id="1.20.810.10">
    <property type="entry name" value="Cytochrome Bc1 Complex, Chain C"/>
    <property type="match status" value="1"/>
</dbReference>
<dbReference type="GO" id="GO:0045275">
    <property type="term" value="C:respiratory chain complex III"/>
    <property type="evidence" value="ECO:0007669"/>
    <property type="project" value="InterPro"/>
</dbReference>
<evidence type="ECO:0000313" key="22">
    <source>
        <dbReference type="EMBL" id="AFV95451.1"/>
    </source>
</evidence>
<keyword evidence="15 19" id="KW-0472">Membrane</keyword>
<evidence type="ECO:0000256" key="15">
    <source>
        <dbReference type="ARBA" id="ARBA00023136"/>
    </source>
</evidence>
<accession>K7S058</accession>
<dbReference type="SUPFAM" id="SSF81342">
    <property type="entry name" value="Transmembrane di-heme cytochromes"/>
    <property type="match status" value="1"/>
</dbReference>
<feature type="transmembrane region" description="Helical" evidence="19">
    <location>
        <begin position="88"/>
        <end position="108"/>
    </location>
</feature>
<evidence type="ECO:0000256" key="12">
    <source>
        <dbReference type="ARBA" id="ARBA00023004"/>
    </source>
</evidence>
<feature type="domain" description="Cytochrome b/b6 C-terminal region profile" evidence="21">
    <location>
        <begin position="211"/>
        <end position="380"/>
    </location>
</feature>
<evidence type="ECO:0000256" key="5">
    <source>
        <dbReference type="ARBA" id="ARBA00022617"/>
    </source>
</evidence>
<dbReference type="CDD" id="cd00284">
    <property type="entry name" value="Cytochrome_b_N"/>
    <property type="match status" value="1"/>
</dbReference>
<feature type="binding site" description="axial binding residue" evidence="18">
    <location>
        <position position="98"/>
    </location>
    <ligand>
        <name>heme b</name>
        <dbReference type="ChEBI" id="CHEBI:60344"/>
        <label>b566</label>
    </ligand>
    <ligandPart>
        <name>Fe</name>
        <dbReference type="ChEBI" id="CHEBI:18248"/>
    </ligandPart>
</feature>
<comment type="cofactor">
    <cofactor evidence="18">
        <name>heme</name>
        <dbReference type="ChEBI" id="CHEBI:30413"/>
    </cofactor>
    <text evidence="18">Binds 2 heme groups non-covalently.</text>
</comment>
<geneLocation type="mitochondrion" evidence="22"/>
<evidence type="ECO:0000256" key="1">
    <source>
        <dbReference type="ARBA" id="ARBA00002566"/>
    </source>
</evidence>
<evidence type="ECO:0000256" key="16">
    <source>
        <dbReference type="ARBA" id="ARBA00061233"/>
    </source>
</evidence>
<proteinExistence type="inferred from homology"/>
<reference evidence="22" key="1">
    <citation type="journal article" date="2013" name="Mol. Phylogenet. Evol.">
        <title>Significance of pre-Quaternary climate change for montane species diversity: Insights from Asian salamanders (Salamandridae: Pachytriton).</title>
        <authorList>
            <person name="Wu Y."/>
            <person name="Wang Y."/>
            <person name="Jiang K."/>
            <person name="Hanken J."/>
        </authorList>
    </citation>
    <scope>NUCLEOTIDE SEQUENCE</scope>
</reference>
<feature type="transmembrane region" description="Helical" evidence="19">
    <location>
        <begin position="30"/>
        <end position="53"/>
    </location>
</feature>
<dbReference type="PIRSF" id="PIRSF038885">
    <property type="entry name" value="COB"/>
    <property type="match status" value="1"/>
</dbReference>
<evidence type="ECO:0000256" key="4">
    <source>
        <dbReference type="ARBA" id="ARBA00022448"/>
    </source>
</evidence>
<dbReference type="InterPro" id="IPR048260">
    <property type="entry name" value="Cytochrome_b_C_euk/bac"/>
</dbReference>
<comment type="cofactor">
    <cofactor evidence="19">
        <name>heme b</name>
        <dbReference type="ChEBI" id="CHEBI:60344"/>
    </cofactor>
    <text evidence="19">Binds 2 heme groups non-covalently.</text>
</comment>
<dbReference type="GO" id="GO:0046872">
    <property type="term" value="F:metal ion binding"/>
    <property type="evidence" value="ECO:0007669"/>
    <property type="project" value="UniProtKB-UniRule"/>
</dbReference>
<keyword evidence="13" id="KW-0830">Ubiquinone</keyword>
<feature type="binding site" evidence="17">
    <location>
        <position position="202"/>
    </location>
    <ligand>
        <name>a ubiquinone</name>
        <dbReference type="ChEBI" id="CHEBI:16389"/>
    </ligand>
</feature>
<feature type="binding site" description="axial binding residue" evidence="18">
    <location>
        <position position="84"/>
    </location>
    <ligand>
        <name>heme b</name>
        <dbReference type="ChEBI" id="CHEBI:60344"/>
        <label>b562</label>
    </ligand>
    <ligandPart>
        <name>Fe</name>
        <dbReference type="ChEBI" id="CHEBI:18248"/>
    </ligandPart>
</feature>
<name>K7S058_9SALA</name>
<dbReference type="PANTHER" id="PTHR19271">
    <property type="entry name" value="CYTOCHROME B"/>
    <property type="match status" value="1"/>
</dbReference>